<organism evidence="1 2">
    <name type="scientific">Novipirellula caenicola</name>
    <dbReference type="NCBI Taxonomy" id="1536901"/>
    <lineage>
        <taxon>Bacteria</taxon>
        <taxon>Pseudomonadati</taxon>
        <taxon>Planctomycetota</taxon>
        <taxon>Planctomycetia</taxon>
        <taxon>Pirellulales</taxon>
        <taxon>Pirellulaceae</taxon>
        <taxon>Novipirellula</taxon>
    </lineage>
</organism>
<gene>
    <name evidence="1" type="ORF">Rcae01_01449</name>
</gene>
<name>A0ABP9VLC5_9BACT</name>
<evidence type="ECO:0000313" key="1">
    <source>
        <dbReference type="EMBL" id="GAA5505999.1"/>
    </source>
</evidence>
<proteinExistence type="predicted"/>
<comment type="caution">
    <text evidence="1">The sequence shown here is derived from an EMBL/GenBank/DDBJ whole genome shotgun (WGS) entry which is preliminary data.</text>
</comment>
<accession>A0ABP9VLC5</accession>
<dbReference type="Proteomes" id="UP001416858">
    <property type="component" value="Unassembled WGS sequence"/>
</dbReference>
<dbReference type="EMBL" id="BAABRO010000002">
    <property type="protein sequence ID" value="GAA5505999.1"/>
    <property type="molecule type" value="Genomic_DNA"/>
</dbReference>
<sequence>MAGPLALRFLCIENLARWARLGKLLGRWPEEPLIAQLQNASARDRIKISRPVADACAAH</sequence>
<protein>
    <submittedName>
        <fullName evidence="1">Uncharacterized protein</fullName>
    </submittedName>
</protein>
<reference evidence="1 2" key="1">
    <citation type="submission" date="2024-02" db="EMBL/GenBank/DDBJ databases">
        <title>Rhodopirellula caenicola NBRC 110016.</title>
        <authorList>
            <person name="Ichikawa N."/>
            <person name="Katano-Makiyama Y."/>
            <person name="Hidaka K."/>
        </authorList>
    </citation>
    <scope>NUCLEOTIDE SEQUENCE [LARGE SCALE GENOMIC DNA]</scope>
    <source>
        <strain evidence="1 2">NBRC 110016</strain>
    </source>
</reference>
<evidence type="ECO:0000313" key="2">
    <source>
        <dbReference type="Proteomes" id="UP001416858"/>
    </source>
</evidence>
<keyword evidence="2" id="KW-1185">Reference proteome</keyword>